<sequence length="95" mass="10479">MTAAFCLASAATTSTCTVSWSGSSKTQPRANVPCVVRNSSGRTRSPRLESSDSLRIDFSLEFWRFVLREKVEIPKSGDKEGRFASTGRLRYEAIA</sequence>
<evidence type="ECO:0000313" key="2">
    <source>
        <dbReference type="Proteomes" id="UP001243330"/>
    </source>
</evidence>
<evidence type="ECO:0000313" key="1">
    <source>
        <dbReference type="EMBL" id="KAK1838392.1"/>
    </source>
</evidence>
<comment type="caution">
    <text evidence="1">The sequence shown here is derived from an EMBL/GenBank/DDBJ whole genome shotgun (WGS) entry which is preliminary data.</text>
</comment>
<organism evidence="1 2">
    <name type="scientific">Colletotrichum chrysophilum</name>
    <dbReference type="NCBI Taxonomy" id="1836956"/>
    <lineage>
        <taxon>Eukaryota</taxon>
        <taxon>Fungi</taxon>
        <taxon>Dikarya</taxon>
        <taxon>Ascomycota</taxon>
        <taxon>Pezizomycotina</taxon>
        <taxon>Sordariomycetes</taxon>
        <taxon>Hypocreomycetidae</taxon>
        <taxon>Glomerellales</taxon>
        <taxon>Glomerellaceae</taxon>
        <taxon>Colletotrichum</taxon>
        <taxon>Colletotrichum gloeosporioides species complex</taxon>
    </lineage>
</organism>
<reference evidence="1" key="1">
    <citation type="submission" date="2023-01" db="EMBL/GenBank/DDBJ databases">
        <title>Colletotrichum chrysophilum M932 genome sequence.</title>
        <authorList>
            <person name="Baroncelli R."/>
        </authorList>
    </citation>
    <scope>NUCLEOTIDE SEQUENCE</scope>
    <source>
        <strain evidence="1">M932</strain>
    </source>
</reference>
<protein>
    <submittedName>
        <fullName evidence="1">Uncharacterized protein</fullName>
    </submittedName>
</protein>
<name>A0AAD8ZZB2_9PEZI</name>
<dbReference type="EMBL" id="JAQOWY010000839">
    <property type="protein sequence ID" value="KAK1838392.1"/>
    <property type="molecule type" value="Genomic_DNA"/>
</dbReference>
<accession>A0AAD8ZZB2</accession>
<dbReference type="Proteomes" id="UP001243330">
    <property type="component" value="Unassembled WGS sequence"/>
</dbReference>
<keyword evidence="2" id="KW-1185">Reference proteome</keyword>
<proteinExistence type="predicted"/>
<gene>
    <name evidence="1" type="ORF">CCHR01_18987</name>
</gene>
<dbReference type="AlphaFoldDB" id="A0AAD8ZZB2"/>